<keyword evidence="1" id="KW-0812">Transmembrane</keyword>
<name>A0A170PMF4_9ZZZZ</name>
<feature type="transmembrane region" description="Helical" evidence="1">
    <location>
        <begin position="59"/>
        <end position="79"/>
    </location>
</feature>
<dbReference type="PANTHER" id="PTHR34351">
    <property type="entry name" value="SLR1927 PROTEIN-RELATED"/>
    <property type="match status" value="1"/>
</dbReference>
<feature type="transmembrane region" description="Helical" evidence="1">
    <location>
        <begin position="30"/>
        <end position="53"/>
    </location>
</feature>
<gene>
    <name evidence="3" type="ORF">MGWOODY_Tha2685</name>
</gene>
<keyword evidence="1" id="KW-1133">Transmembrane helix</keyword>
<keyword evidence="1" id="KW-0472">Membrane</keyword>
<dbReference type="EMBL" id="CZQC01000069">
    <property type="protein sequence ID" value="CUS42712.1"/>
    <property type="molecule type" value="Genomic_DNA"/>
</dbReference>
<sequence length="320" mass="36036">MRAFFQRRWATWLDQRIPSTAMLALSHRSVFILPSRVGFMLGFVLLVMLVTAINYQNSLIYAVTFWLFSVALTSMWFTFANLSGLTLTAGHANPVFAGEMLDLPVTLSAQPKRMAAGVLVGYRGEPLVMHTIPANGRVIARLSQRTTKRGYFKAGRLRVESRFPLGFYTAWSWVALDYRVLVYPAPESSPLILGDGEEGETVLGAIAHRSGEQDFNGLRNYQPGDSMRQIAWKHLARGKGLMTKQFDHDDGALCWLRWDNVNVANVERRLSRLCGWVLEAHHNGWRYGLQLPTIEIPPANSDVHLQACLEALALYGQEKQ</sequence>
<organism evidence="3">
    <name type="scientific">hydrothermal vent metagenome</name>
    <dbReference type="NCBI Taxonomy" id="652676"/>
    <lineage>
        <taxon>unclassified sequences</taxon>
        <taxon>metagenomes</taxon>
        <taxon>ecological metagenomes</taxon>
    </lineage>
</organism>
<evidence type="ECO:0000313" key="3">
    <source>
        <dbReference type="EMBL" id="CUS42712.1"/>
    </source>
</evidence>
<dbReference type="InterPro" id="IPR002881">
    <property type="entry name" value="DUF58"/>
</dbReference>
<dbReference type="AlphaFoldDB" id="A0A170PMF4"/>
<evidence type="ECO:0000259" key="2">
    <source>
        <dbReference type="Pfam" id="PF01882"/>
    </source>
</evidence>
<reference evidence="3" key="1">
    <citation type="submission" date="2015-10" db="EMBL/GenBank/DDBJ databases">
        <authorList>
            <person name="Gilbert D.G."/>
        </authorList>
    </citation>
    <scope>NUCLEOTIDE SEQUENCE</scope>
</reference>
<accession>A0A170PMF4</accession>
<feature type="domain" description="DUF58" evidence="2">
    <location>
        <begin position="218"/>
        <end position="313"/>
    </location>
</feature>
<proteinExistence type="predicted"/>
<dbReference type="PANTHER" id="PTHR34351:SF1">
    <property type="entry name" value="SLR1927 PROTEIN"/>
    <property type="match status" value="1"/>
</dbReference>
<dbReference type="Pfam" id="PF01882">
    <property type="entry name" value="DUF58"/>
    <property type="match status" value="1"/>
</dbReference>
<protein>
    <recommendedName>
        <fullName evidence="2">DUF58 domain-containing protein</fullName>
    </recommendedName>
</protein>
<evidence type="ECO:0000256" key="1">
    <source>
        <dbReference type="SAM" id="Phobius"/>
    </source>
</evidence>